<dbReference type="Proteomes" id="UP001500016">
    <property type="component" value="Unassembled WGS sequence"/>
</dbReference>
<evidence type="ECO:0008006" key="4">
    <source>
        <dbReference type="Google" id="ProtNLM"/>
    </source>
</evidence>
<reference evidence="2 3" key="1">
    <citation type="journal article" date="2019" name="Int. J. Syst. Evol. Microbiol.">
        <title>The Global Catalogue of Microorganisms (GCM) 10K type strain sequencing project: providing services to taxonomists for standard genome sequencing and annotation.</title>
        <authorList>
            <consortium name="The Broad Institute Genomics Platform"/>
            <consortium name="The Broad Institute Genome Sequencing Center for Infectious Disease"/>
            <person name="Wu L."/>
            <person name="Ma J."/>
        </authorList>
    </citation>
    <scope>NUCLEOTIDE SEQUENCE [LARGE SCALE GENOMIC DNA]</scope>
    <source>
        <strain evidence="2 3">JCM 15478</strain>
    </source>
</reference>
<feature type="transmembrane region" description="Helical" evidence="1">
    <location>
        <begin position="86"/>
        <end position="108"/>
    </location>
</feature>
<sequence>MSLSSLRLQDRDRPDFERALQQAMSTERVRTALARRGGAGPAPALLRARAREEADRIMASAAEEYAAYTRARAAARPPRRGRRRGLLAALGVLVPAVAACAAVILLLLGGVLGAAGSRTGLGGSLTTAGWVCAAVAGAAAGVGVLALFVTAARRTGAPPPVERAREAWRTALLHQGILPFLDAHLDTPDPTD</sequence>
<protein>
    <recommendedName>
        <fullName evidence="4">Transmembrane protein</fullName>
    </recommendedName>
</protein>
<evidence type="ECO:0000256" key="1">
    <source>
        <dbReference type="SAM" id="Phobius"/>
    </source>
</evidence>
<proteinExistence type="predicted"/>
<organism evidence="2 3">
    <name type="scientific">Streptomyces albiaxialis</name>
    <dbReference type="NCBI Taxonomy" id="329523"/>
    <lineage>
        <taxon>Bacteria</taxon>
        <taxon>Bacillati</taxon>
        <taxon>Actinomycetota</taxon>
        <taxon>Actinomycetes</taxon>
        <taxon>Kitasatosporales</taxon>
        <taxon>Streptomycetaceae</taxon>
        <taxon>Streptomyces</taxon>
    </lineage>
</organism>
<gene>
    <name evidence="2" type="ORF">GCM10009801_38240</name>
</gene>
<dbReference type="EMBL" id="BAAAPE010000009">
    <property type="protein sequence ID" value="GAA2080138.1"/>
    <property type="molecule type" value="Genomic_DNA"/>
</dbReference>
<keyword evidence="1" id="KW-0812">Transmembrane</keyword>
<keyword evidence="1" id="KW-1133">Transmembrane helix</keyword>
<dbReference type="RefSeq" id="WP_344529678.1">
    <property type="nucleotide sequence ID" value="NZ_BAAAPE010000009.1"/>
</dbReference>
<accession>A0ABN2W3B4</accession>
<evidence type="ECO:0000313" key="3">
    <source>
        <dbReference type="Proteomes" id="UP001500016"/>
    </source>
</evidence>
<evidence type="ECO:0000313" key="2">
    <source>
        <dbReference type="EMBL" id="GAA2080138.1"/>
    </source>
</evidence>
<name>A0ABN2W3B4_9ACTN</name>
<feature type="transmembrane region" description="Helical" evidence="1">
    <location>
        <begin position="128"/>
        <end position="149"/>
    </location>
</feature>
<keyword evidence="3" id="KW-1185">Reference proteome</keyword>
<keyword evidence="1" id="KW-0472">Membrane</keyword>
<comment type="caution">
    <text evidence="2">The sequence shown here is derived from an EMBL/GenBank/DDBJ whole genome shotgun (WGS) entry which is preliminary data.</text>
</comment>